<accession>A0A1E3PQA9</accession>
<evidence type="ECO:0000313" key="2">
    <source>
        <dbReference type="Proteomes" id="UP000095009"/>
    </source>
</evidence>
<proteinExistence type="predicted"/>
<protein>
    <submittedName>
        <fullName evidence="1">Uncharacterized protein</fullName>
    </submittedName>
</protein>
<dbReference type="AlphaFoldDB" id="A0A1E3PQA9"/>
<dbReference type="EMBL" id="KV454407">
    <property type="protein sequence ID" value="ODQ67616.1"/>
    <property type="molecule type" value="Genomic_DNA"/>
</dbReference>
<dbReference type="Proteomes" id="UP000095009">
    <property type="component" value="Unassembled WGS sequence"/>
</dbReference>
<sequence length="271" mass="29669">MIPRAPVSGIEQIPANSQAYGDLEMMWTQSLHSQSSRPVVHPWNQGPSINSNGTSFNNKNNRVYKSFHGAYGSGSNATGKRGQTHPGYVKYSQQPLQVQPPQTHPYQNNNNQYQFQNQNLNQKNLNANSPFMYNSFQSNIGVFTSPPQAESSDTPFADLLRSHPVYNAVFDLRRLGLSFDEILNQSGVKSDILRQIYTMMGYPVPPEVITSAQLPVPIGVPAPVSSPYNTANGSINNPSSMLSSKANLSTDTSSVLSVSSPQFFSSPVSQP</sequence>
<name>A0A1E3PQA9_9ASCO</name>
<dbReference type="OrthoDB" id="4092240at2759"/>
<evidence type="ECO:0000313" key="1">
    <source>
        <dbReference type="EMBL" id="ODQ67616.1"/>
    </source>
</evidence>
<reference evidence="1 2" key="1">
    <citation type="journal article" date="2016" name="Proc. Natl. Acad. Sci. U.S.A.">
        <title>Comparative genomics of biotechnologically important yeasts.</title>
        <authorList>
            <person name="Riley R."/>
            <person name="Haridas S."/>
            <person name="Wolfe K.H."/>
            <person name="Lopes M.R."/>
            <person name="Hittinger C.T."/>
            <person name="Goeker M."/>
            <person name="Salamov A.A."/>
            <person name="Wisecaver J.H."/>
            <person name="Long T.M."/>
            <person name="Calvey C.H."/>
            <person name="Aerts A.L."/>
            <person name="Barry K.W."/>
            <person name="Choi C."/>
            <person name="Clum A."/>
            <person name="Coughlan A.Y."/>
            <person name="Deshpande S."/>
            <person name="Douglass A.P."/>
            <person name="Hanson S.J."/>
            <person name="Klenk H.-P."/>
            <person name="LaButti K.M."/>
            <person name="Lapidus A."/>
            <person name="Lindquist E.A."/>
            <person name="Lipzen A.M."/>
            <person name="Meier-Kolthoff J.P."/>
            <person name="Ohm R.A."/>
            <person name="Otillar R.P."/>
            <person name="Pangilinan J.L."/>
            <person name="Peng Y."/>
            <person name="Rokas A."/>
            <person name="Rosa C.A."/>
            <person name="Scheuner C."/>
            <person name="Sibirny A.A."/>
            <person name="Slot J.C."/>
            <person name="Stielow J.B."/>
            <person name="Sun H."/>
            <person name="Kurtzman C.P."/>
            <person name="Blackwell M."/>
            <person name="Grigoriev I.V."/>
            <person name="Jeffries T.W."/>
        </authorList>
    </citation>
    <scope>NUCLEOTIDE SEQUENCE [LARGE SCALE GENOMIC DNA]</scope>
    <source>
        <strain evidence="1 2">DSM 6958</strain>
    </source>
</reference>
<keyword evidence="2" id="KW-1185">Reference proteome</keyword>
<gene>
    <name evidence="1" type="ORF">NADFUDRAFT_82045</name>
</gene>
<organism evidence="1 2">
    <name type="scientific">Nadsonia fulvescens var. elongata DSM 6958</name>
    <dbReference type="NCBI Taxonomy" id="857566"/>
    <lineage>
        <taxon>Eukaryota</taxon>
        <taxon>Fungi</taxon>
        <taxon>Dikarya</taxon>
        <taxon>Ascomycota</taxon>
        <taxon>Saccharomycotina</taxon>
        <taxon>Dipodascomycetes</taxon>
        <taxon>Dipodascales</taxon>
        <taxon>Dipodascales incertae sedis</taxon>
        <taxon>Nadsonia</taxon>
    </lineage>
</organism>
<feature type="non-terminal residue" evidence="1">
    <location>
        <position position="271"/>
    </location>
</feature>